<feature type="compositionally biased region" description="Low complexity" evidence="1">
    <location>
        <begin position="43"/>
        <end position="59"/>
    </location>
</feature>
<evidence type="ECO:0000256" key="1">
    <source>
        <dbReference type="SAM" id="MobiDB-lite"/>
    </source>
</evidence>
<comment type="caution">
    <text evidence="2">The sequence shown here is derived from an EMBL/GenBank/DDBJ whole genome shotgun (WGS) entry which is preliminary data.</text>
</comment>
<proteinExistence type="predicted"/>
<name>A0A5B7FZT3_PORTR</name>
<feature type="region of interest" description="Disordered" evidence="1">
    <location>
        <begin position="39"/>
        <end position="59"/>
    </location>
</feature>
<sequence>MTHAAPGNVSVRNVRCPRWNEASCYKDSGSEVLIVYSGRQHSDTQQQPQQQHKPQTQQQWSGFTNNTSLVMAASVTPYTHPTPYTQPNSPT</sequence>
<dbReference type="EMBL" id="VSRR010011336">
    <property type="protein sequence ID" value="MPC53031.1"/>
    <property type="molecule type" value="Genomic_DNA"/>
</dbReference>
<dbReference type="Proteomes" id="UP000324222">
    <property type="component" value="Unassembled WGS sequence"/>
</dbReference>
<dbReference type="AlphaFoldDB" id="A0A5B7FZT3"/>
<reference evidence="2 3" key="1">
    <citation type="submission" date="2019-05" db="EMBL/GenBank/DDBJ databases">
        <title>Another draft genome of Portunus trituberculatus and its Hox gene families provides insights of decapod evolution.</title>
        <authorList>
            <person name="Jeong J.-H."/>
            <person name="Song I."/>
            <person name="Kim S."/>
            <person name="Choi T."/>
            <person name="Kim D."/>
            <person name="Ryu S."/>
            <person name="Kim W."/>
        </authorList>
    </citation>
    <scope>NUCLEOTIDE SEQUENCE [LARGE SCALE GENOMIC DNA]</scope>
    <source>
        <tissue evidence="2">Muscle</tissue>
    </source>
</reference>
<gene>
    <name evidence="2" type="ORF">E2C01_046915</name>
</gene>
<organism evidence="2 3">
    <name type="scientific">Portunus trituberculatus</name>
    <name type="common">Swimming crab</name>
    <name type="synonym">Neptunus trituberculatus</name>
    <dbReference type="NCBI Taxonomy" id="210409"/>
    <lineage>
        <taxon>Eukaryota</taxon>
        <taxon>Metazoa</taxon>
        <taxon>Ecdysozoa</taxon>
        <taxon>Arthropoda</taxon>
        <taxon>Crustacea</taxon>
        <taxon>Multicrustacea</taxon>
        <taxon>Malacostraca</taxon>
        <taxon>Eumalacostraca</taxon>
        <taxon>Eucarida</taxon>
        <taxon>Decapoda</taxon>
        <taxon>Pleocyemata</taxon>
        <taxon>Brachyura</taxon>
        <taxon>Eubrachyura</taxon>
        <taxon>Portunoidea</taxon>
        <taxon>Portunidae</taxon>
        <taxon>Portuninae</taxon>
        <taxon>Portunus</taxon>
    </lineage>
</organism>
<evidence type="ECO:0000313" key="2">
    <source>
        <dbReference type="EMBL" id="MPC53031.1"/>
    </source>
</evidence>
<protein>
    <submittedName>
        <fullName evidence="2">Uncharacterized protein</fullName>
    </submittedName>
</protein>
<accession>A0A5B7FZT3</accession>
<keyword evidence="3" id="KW-1185">Reference proteome</keyword>
<evidence type="ECO:0000313" key="3">
    <source>
        <dbReference type="Proteomes" id="UP000324222"/>
    </source>
</evidence>